<feature type="transmembrane region" description="Helical" evidence="2">
    <location>
        <begin position="84"/>
        <end position="104"/>
    </location>
</feature>
<keyword evidence="2" id="KW-1133">Transmembrane helix</keyword>
<keyword evidence="2" id="KW-0812">Transmembrane</keyword>
<feature type="transmembrane region" description="Helical" evidence="2">
    <location>
        <begin position="12"/>
        <end position="39"/>
    </location>
</feature>
<dbReference type="Proteomes" id="UP000250462">
    <property type="component" value="Unassembled WGS sequence"/>
</dbReference>
<evidence type="ECO:0000256" key="1">
    <source>
        <dbReference type="SAM" id="MobiDB-lite"/>
    </source>
</evidence>
<comment type="caution">
    <text evidence="3">The sequence shown here is derived from an EMBL/GenBank/DDBJ whole genome shotgun (WGS) entry which is preliminary data.</text>
</comment>
<feature type="region of interest" description="Disordered" evidence="1">
    <location>
        <begin position="152"/>
        <end position="173"/>
    </location>
</feature>
<protein>
    <submittedName>
        <fullName evidence="3">Uncharacterized protein</fullName>
    </submittedName>
</protein>
<evidence type="ECO:0000256" key="2">
    <source>
        <dbReference type="SAM" id="Phobius"/>
    </source>
</evidence>
<feature type="transmembrane region" description="Helical" evidence="2">
    <location>
        <begin position="54"/>
        <end position="77"/>
    </location>
</feature>
<sequence length="173" mass="17719">MPVRETYVGPPLIRWGAVIAGTVIGLAVMVLLSTLWVAWGEGGDVSSIADNLHWYAFASAVVALLIAGILAGGLSGIPGPGAGLLHGITVWGITLVVAAIFPIPQTLRLFDTFTTPLPQIGDEAMWATFWSLLIGLAAAGVGGIIGGALAGPDETMHRADESRSSETTSAGES</sequence>
<name>A0A329QZD6_9ACTN</name>
<accession>A0A329QZD6</accession>
<keyword evidence="4" id="KW-1185">Reference proteome</keyword>
<evidence type="ECO:0000313" key="3">
    <source>
        <dbReference type="EMBL" id="RAW17774.1"/>
    </source>
</evidence>
<dbReference type="AlphaFoldDB" id="A0A329QZD6"/>
<dbReference type="EMBL" id="QMIG01000002">
    <property type="protein sequence ID" value="RAW17774.1"/>
    <property type="molecule type" value="Genomic_DNA"/>
</dbReference>
<dbReference type="RefSeq" id="WP_112256732.1">
    <property type="nucleotide sequence ID" value="NZ_QMIG01000002.1"/>
</dbReference>
<feature type="compositionally biased region" description="Basic and acidic residues" evidence="1">
    <location>
        <begin position="154"/>
        <end position="164"/>
    </location>
</feature>
<organism evidence="3 4">
    <name type="scientific">Phytoactinopolyspora halophila</name>
    <dbReference type="NCBI Taxonomy" id="1981511"/>
    <lineage>
        <taxon>Bacteria</taxon>
        <taxon>Bacillati</taxon>
        <taxon>Actinomycetota</taxon>
        <taxon>Actinomycetes</taxon>
        <taxon>Jiangellales</taxon>
        <taxon>Jiangellaceae</taxon>
        <taxon>Phytoactinopolyspora</taxon>
    </lineage>
</organism>
<feature type="transmembrane region" description="Helical" evidence="2">
    <location>
        <begin position="124"/>
        <end position="150"/>
    </location>
</feature>
<gene>
    <name evidence="3" type="ORF">DPM12_02575</name>
</gene>
<proteinExistence type="predicted"/>
<evidence type="ECO:0000313" key="4">
    <source>
        <dbReference type="Proteomes" id="UP000250462"/>
    </source>
</evidence>
<reference evidence="3 4" key="1">
    <citation type="submission" date="2018-06" db="EMBL/GenBank/DDBJ databases">
        <title>Phytoactinopolyspora halophila sp. nov., a novel halophilic actinomycete isolated from a saline soil in China.</title>
        <authorList>
            <person name="Tang S.-K."/>
        </authorList>
    </citation>
    <scope>NUCLEOTIDE SEQUENCE [LARGE SCALE GENOMIC DNA]</scope>
    <source>
        <strain evidence="3 4">YIM 96934</strain>
    </source>
</reference>
<dbReference type="OrthoDB" id="5186552at2"/>
<keyword evidence="2" id="KW-0472">Membrane</keyword>